<sequence length="73" mass="8751">MELKKVYAPRLDHPRSKTFKRCLIDTYEISWSYLISLPVLYQSDRREDVALKEMVVRISREAQEQEYQIGESN</sequence>
<dbReference type="EMBL" id="JAATIP010000052">
    <property type="protein sequence ID" value="KAF4383508.1"/>
    <property type="molecule type" value="Genomic_DNA"/>
</dbReference>
<dbReference type="Proteomes" id="UP000525078">
    <property type="component" value="Unassembled WGS sequence"/>
</dbReference>
<dbReference type="AlphaFoldDB" id="A0A7J6GL26"/>
<name>A0A7J6GL26_CANSA</name>
<gene>
    <name evidence="1" type="ORF">F8388_014008</name>
</gene>
<proteinExistence type="predicted"/>
<organism evidence="1 2">
    <name type="scientific">Cannabis sativa</name>
    <name type="common">Hemp</name>
    <name type="synonym">Marijuana</name>
    <dbReference type="NCBI Taxonomy" id="3483"/>
    <lineage>
        <taxon>Eukaryota</taxon>
        <taxon>Viridiplantae</taxon>
        <taxon>Streptophyta</taxon>
        <taxon>Embryophyta</taxon>
        <taxon>Tracheophyta</taxon>
        <taxon>Spermatophyta</taxon>
        <taxon>Magnoliopsida</taxon>
        <taxon>eudicotyledons</taxon>
        <taxon>Gunneridae</taxon>
        <taxon>Pentapetalae</taxon>
        <taxon>rosids</taxon>
        <taxon>fabids</taxon>
        <taxon>Rosales</taxon>
        <taxon>Cannabaceae</taxon>
        <taxon>Cannabis</taxon>
    </lineage>
</organism>
<protein>
    <submittedName>
        <fullName evidence="1">Uncharacterized protein</fullName>
    </submittedName>
</protein>
<evidence type="ECO:0000313" key="2">
    <source>
        <dbReference type="Proteomes" id="UP000525078"/>
    </source>
</evidence>
<evidence type="ECO:0000313" key="1">
    <source>
        <dbReference type="EMBL" id="KAF4383508.1"/>
    </source>
</evidence>
<accession>A0A7J6GL26</accession>
<comment type="caution">
    <text evidence="1">The sequence shown here is derived from an EMBL/GenBank/DDBJ whole genome shotgun (WGS) entry which is preliminary data.</text>
</comment>
<reference evidence="1 2" key="1">
    <citation type="journal article" date="2020" name="bioRxiv">
        <title>Sequence and annotation of 42 cannabis genomes reveals extensive copy number variation in cannabinoid synthesis and pathogen resistance genes.</title>
        <authorList>
            <person name="Mckernan K.J."/>
            <person name="Helbert Y."/>
            <person name="Kane L.T."/>
            <person name="Ebling H."/>
            <person name="Zhang L."/>
            <person name="Liu B."/>
            <person name="Eaton Z."/>
            <person name="Mclaughlin S."/>
            <person name="Kingan S."/>
            <person name="Baybayan P."/>
            <person name="Concepcion G."/>
            <person name="Jordan M."/>
            <person name="Riva A."/>
            <person name="Barbazuk W."/>
            <person name="Harkins T."/>
        </authorList>
    </citation>
    <scope>NUCLEOTIDE SEQUENCE [LARGE SCALE GENOMIC DNA]</scope>
    <source>
        <strain evidence="2">cv. Jamaican Lion 4</strain>
        <tissue evidence="1">Leaf</tissue>
    </source>
</reference>